<dbReference type="AlphaFoldDB" id="A0A4Q7NRV1"/>
<dbReference type="RefSeq" id="WP_130492360.1">
    <property type="nucleotide sequence ID" value="NZ_SGXD01000002.1"/>
</dbReference>
<evidence type="ECO:0000256" key="3">
    <source>
        <dbReference type="ARBA" id="ARBA00022801"/>
    </source>
</evidence>
<feature type="binding site" evidence="7">
    <location>
        <begin position="292"/>
        <end position="294"/>
    </location>
    <ligand>
        <name>substrate</name>
    </ligand>
</feature>
<feature type="binding site" evidence="7">
    <location>
        <position position="125"/>
    </location>
    <ligand>
        <name>substrate</name>
    </ligand>
</feature>
<dbReference type="PANTHER" id="PTHR11113:SF14">
    <property type="entry name" value="N-ACETYLGLUCOSAMINE-6-PHOSPHATE DEACETYLASE"/>
    <property type="match status" value="1"/>
</dbReference>
<evidence type="ECO:0000256" key="4">
    <source>
        <dbReference type="ARBA" id="ARBA00023277"/>
    </source>
</evidence>
<dbReference type="PIRSF" id="PIRSF038994">
    <property type="entry name" value="NagA"/>
    <property type="match status" value="1"/>
</dbReference>
<evidence type="ECO:0000256" key="2">
    <source>
        <dbReference type="ARBA" id="ARBA00022723"/>
    </source>
</evidence>
<dbReference type="EMBL" id="SGXD01000002">
    <property type="protein sequence ID" value="RZS89807.1"/>
    <property type="molecule type" value="Genomic_DNA"/>
</dbReference>
<dbReference type="Proteomes" id="UP000293638">
    <property type="component" value="Unassembled WGS sequence"/>
</dbReference>
<dbReference type="InterPro" id="IPR011059">
    <property type="entry name" value="Metal-dep_hydrolase_composite"/>
</dbReference>
<comment type="similarity">
    <text evidence="1 5">Belongs to the metallo-dependent hydrolases superfamily. NagA family.</text>
</comment>
<keyword evidence="2 8" id="KW-0479">Metal-binding</keyword>
<dbReference type="GO" id="GO:0006046">
    <property type="term" value="P:N-acetylglucosamine catabolic process"/>
    <property type="evidence" value="ECO:0007669"/>
    <property type="project" value="TreeGrafter"/>
</dbReference>
<dbReference type="OrthoDB" id="9776488at2"/>
<feature type="binding site" evidence="8">
    <location>
        <position position="201"/>
    </location>
    <ligand>
        <name>Zn(2+)</name>
        <dbReference type="ChEBI" id="CHEBI:29105"/>
    </ligand>
</feature>
<dbReference type="SUPFAM" id="SSF51338">
    <property type="entry name" value="Composite domain of metallo-dependent hydrolases"/>
    <property type="match status" value="1"/>
</dbReference>
<evidence type="ECO:0000313" key="11">
    <source>
        <dbReference type="Proteomes" id="UP000293638"/>
    </source>
</evidence>
<dbReference type="InterPro" id="IPR006680">
    <property type="entry name" value="Amidohydro-rel"/>
</dbReference>
<evidence type="ECO:0000256" key="7">
    <source>
        <dbReference type="PIRSR" id="PIRSR038994-2"/>
    </source>
</evidence>
<keyword evidence="11" id="KW-1185">Reference proteome</keyword>
<keyword evidence="4 5" id="KW-0119">Carbohydrate metabolism</keyword>
<name>A0A4Q7NRV1_9ACTN</name>
<dbReference type="GO" id="GO:0046872">
    <property type="term" value="F:metal ion binding"/>
    <property type="evidence" value="ECO:0007669"/>
    <property type="project" value="UniProtKB-KW"/>
</dbReference>
<dbReference type="Gene3D" id="2.30.40.10">
    <property type="entry name" value="Urease, subunit C, domain 1"/>
    <property type="match status" value="1"/>
</dbReference>
<keyword evidence="3 5" id="KW-0378">Hydrolase</keyword>
<evidence type="ECO:0000259" key="9">
    <source>
        <dbReference type="Pfam" id="PF01979"/>
    </source>
</evidence>
<accession>A0A4Q7NRV1</accession>
<feature type="active site" description="Proton donor/acceptor" evidence="6">
    <location>
        <position position="258"/>
    </location>
</feature>
<evidence type="ECO:0000256" key="8">
    <source>
        <dbReference type="PIRSR" id="PIRSR038994-3"/>
    </source>
</evidence>
<dbReference type="CDD" id="cd00854">
    <property type="entry name" value="NagA"/>
    <property type="match status" value="1"/>
</dbReference>
<protein>
    <submittedName>
        <fullName evidence="10">N-acetylglucosamine-6-phosphate deacetylase</fullName>
    </submittedName>
</protein>
<evidence type="ECO:0000313" key="10">
    <source>
        <dbReference type="EMBL" id="RZS89807.1"/>
    </source>
</evidence>
<gene>
    <name evidence="10" type="ORF">EV189_1583</name>
</gene>
<dbReference type="NCBIfam" id="TIGR00221">
    <property type="entry name" value="nagA"/>
    <property type="match status" value="1"/>
</dbReference>
<dbReference type="SUPFAM" id="SSF51556">
    <property type="entry name" value="Metallo-dependent hydrolases"/>
    <property type="match status" value="1"/>
</dbReference>
<dbReference type="Pfam" id="PF01979">
    <property type="entry name" value="Amidohydro_1"/>
    <property type="match status" value="1"/>
</dbReference>
<organism evidence="10 11">
    <name type="scientific">Motilibacter rhizosphaerae</name>
    <dbReference type="NCBI Taxonomy" id="598652"/>
    <lineage>
        <taxon>Bacteria</taxon>
        <taxon>Bacillati</taxon>
        <taxon>Actinomycetota</taxon>
        <taxon>Actinomycetes</taxon>
        <taxon>Motilibacterales</taxon>
        <taxon>Motilibacteraceae</taxon>
        <taxon>Motilibacter</taxon>
    </lineage>
</organism>
<dbReference type="InterPro" id="IPR032466">
    <property type="entry name" value="Metal_Hydrolase"/>
</dbReference>
<feature type="binding site" evidence="7">
    <location>
        <begin position="204"/>
        <end position="205"/>
    </location>
    <ligand>
        <name>substrate</name>
    </ligand>
</feature>
<dbReference type="Gene3D" id="3.20.20.140">
    <property type="entry name" value="Metal-dependent hydrolases"/>
    <property type="match status" value="1"/>
</dbReference>
<evidence type="ECO:0000256" key="6">
    <source>
        <dbReference type="PIRSR" id="PIRSR038994-1"/>
    </source>
</evidence>
<feature type="binding site" evidence="8">
    <location>
        <position position="114"/>
    </location>
    <ligand>
        <name>Zn(2+)</name>
        <dbReference type="ChEBI" id="CHEBI:29105"/>
    </ligand>
</feature>
<evidence type="ECO:0000256" key="1">
    <source>
        <dbReference type="ARBA" id="ARBA00010716"/>
    </source>
</evidence>
<feature type="domain" description="Amidohydrolase-related" evidence="9">
    <location>
        <begin position="39"/>
        <end position="363"/>
    </location>
</feature>
<dbReference type="InterPro" id="IPR003764">
    <property type="entry name" value="GlcNAc_6-P_deAcase"/>
</dbReference>
<sequence>MPAGRIVTPDGVVEGHLTFADGRIAGIRSAPVDADAPWLVPGFVDLHVHGGGGASYASDDPDEVRAAAAWHLQGGTTTTLASLVTAPQEVLVQQVATVASVVEAGSTVVGSHLEGPFLDPGHKGAHDPRLLLAPDADLAERIVAAGRGTVRMMTLAPELPGGLELVAALAAAGVLPAVGHTDATADVVRSAAAAGARVGTHLFNGMRGLHHREPGTPGGLLDSPDVVCELICDGVHLDGAVVRLAFASARGGVVLVTDAISAAGAPDGRYRLGSLDVDVVDGVARLVEGGSIAGSTLTTGEAFRRAVRDFSVALEDVVQAASTRPARVLGLTDRGAVEVGLRADVVELSPDLAVQQVFLAGVPVR</sequence>
<dbReference type="PANTHER" id="PTHR11113">
    <property type="entry name" value="N-ACETYLGLUCOSAMINE-6-PHOSPHATE DEACETYLASE"/>
    <property type="match status" value="1"/>
</dbReference>
<feature type="binding site" evidence="8">
    <location>
        <position position="180"/>
    </location>
    <ligand>
        <name>Zn(2+)</name>
        <dbReference type="ChEBI" id="CHEBI:29105"/>
    </ligand>
</feature>
<proteinExistence type="inferred from homology"/>
<feature type="binding site" evidence="7">
    <location>
        <position position="236"/>
    </location>
    <ligand>
        <name>substrate</name>
    </ligand>
</feature>
<dbReference type="GO" id="GO:0008448">
    <property type="term" value="F:N-acetylglucosamine-6-phosphate deacetylase activity"/>
    <property type="evidence" value="ECO:0007669"/>
    <property type="project" value="InterPro"/>
</dbReference>
<feature type="binding site" evidence="7">
    <location>
        <position position="212"/>
    </location>
    <ligand>
        <name>substrate</name>
    </ligand>
</feature>
<evidence type="ECO:0000256" key="5">
    <source>
        <dbReference type="PIRNR" id="PIRNR038994"/>
    </source>
</evidence>
<comment type="cofactor">
    <cofactor evidence="8">
        <name>a divalent metal cation</name>
        <dbReference type="ChEBI" id="CHEBI:60240"/>
    </cofactor>
    <text evidence="8">Binds 1 divalent metal cation per subunit.</text>
</comment>
<reference evidence="10 11" key="1">
    <citation type="submission" date="2019-02" db="EMBL/GenBank/DDBJ databases">
        <title>Genomic Encyclopedia of Type Strains, Phase IV (KMG-IV): sequencing the most valuable type-strain genomes for metagenomic binning, comparative biology and taxonomic classification.</title>
        <authorList>
            <person name="Goeker M."/>
        </authorList>
    </citation>
    <scope>NUCLEOTIDE SEQUENCE [LARGE SCALE GENOMIC DNA]</scope>
    <source>
        <strain evidence="10 11">DSM 45622</strain>
    </source>
</reference>
<comment type="caution">
    <text evidence="10">The sequence shown here is derived from an EMBL/GenBank/DDBJ whole genome shotgun (WGS) entry which is preliminary data.</text>
</comment>